<organism evidence="4">
    <name type="scientific">Strongyloides ratti</name>
    <name type="common">Parasitic roundworm</name>
    <dbReference type="NCBI Taxonomy" id="34506"/>
    <lineage>
        <taxon>Eukaryota</taxon>
        <taxon>Metazoa</taxon>
        <taxon>Ecdysozoa</taxon>
        <taxon>Nematoda</taxon>
        <taxon>Chromadorea</taxon>
        <taxon>Rhabditida</taxon>
        <taxon>Tylenchina</taxon>
        <taxon>Panagrolaimomorpha</taxon>
        <taxon>Strongyloidoidea</taxon>
        <taxon>Strongyloididae</taxon>
        <taxon>Strongyloides</taxon>
    </lineage>
</organism>
<evidence type="ECO:0000256" key="1">
    <source>
        <dbReference type="ARBA" id="ARBA00022884"/>
    </source>
</evidence>
<evidence type="ECO:0000259" key="3">
    <source>
        <dbReference type="SMART" id="SM00322"/>
    </source>
</evidence>
<evidence type="ECO:0000256" key="2">
    <source>
        <dbReference type="PROSITE-ProRule" id="PRU00117"/>
    </source>
</evidence>
<feature type="domain" description="K Homology" evidence="3">
    <location>
        <begin position="79"/>
        <end position="162"/>
    </location>
</feature>
<gene>
    <name evidence="4 6 7" type="ORF">SRAE_2000080500</name>
</gene>
<evidence type="ECO:0000313" key="4">
    <source>
        <dbReference type="EMBL" id="CEF66135.1"/>
    </source>
</evidence>
<dbReference type="PROSITE" id="PS50084">
    <property type="entry name" value="KH_TYPE_1"/>
    <property type="match status" value="1"/>
</dbReference>
<evidence type="ECO:0000313" key="7">
    <source>
        <dbReference type="WormBase" id="SRAE_2000080500"/>
    </source>
</evidence>
<dbReference type="InterPro" id="IPR004087">
    <property type="entry name" value="KH_dom"/>
</dbReference>
<dbReference type="GO" id="GO:0048024">
    <property type="term" value="P:regulation of mRNA splicing, via spliceosome"/>
    <property type="evidence" value="ECO:0007669"/>
    <property type="project" value="TreeGrafter"/>
</dbReference>
<dbReference type="OrthoDB" id="6777263at2759"/>
<dbReference type="Gene3D" id="3.30.1370.10">
    <property type="entry name" value="K Homology domain, type 1"/>
    <property type="match status" value="1"/>
</dbReference>
<reference evidence="6" key="2">
    <citation type="submission" date="2020-12" db="UniProtKB">
        <authorList>
            <consortium name="WormBaseParasite"/>
        </authorList>
    </citation>
    <scope>IDENTIFICATION</scope>
</reference>
<sequence length="254" mass="29435">MQYTYTNDLIKNCKDIANDYYITLTNENNFLTSSGISCIIPETLKLLKIQIDNIKSSFNVNHYNSFLNPQSLNSTREIKWRKIFIPVNQFPKCNIVGRILGPKGLTVRKLEAMTGCKIRIRGKGSIKNSELSNINPQKIVQNHLNEPLHVLILAEDNLDIVEFRLNLAEHEIRKFIFSVIRKKNNYNNGTQLSELIVFNGTFKKNNKDNCESFSSINDIINNQGNNFFYNSLNILKDENILNFENTYYSHNIYL</sequence>
<dbReference type="STRING" id="34506.A0A090LF46"/>
<dbReference type="CTD" id="36378499"/>
<accession>A0A090LF46</accession>
<dbReference type="Proteomes" id="UP000035682">
    <property type="component" value="Unplaced"/>
</dbReference>
<dbReference type="Pfam" id="PF22675">
    <property type="entry name" value="KH-I_KHDC4-BBP"/>
    <property type="match status" value="1"/>
</dbReference>
<dbReference type="WormBase" id="SRAE_2000080500">
    <property type="protein sequence ID" value="SRP07241"/>
    <property type="gene ID" value="WBGene00261005"/>
</dbReference>
<dbReference type="InterPro" id="IPR045071">
    <property type="entry name" value="BBP-like"/>
</dbReference>
<dbReference type="GeneID" id="36378499"/>
<dbReference type="EMBL" id="LN609529">
    <property type="protein sequence ID" value="CEF66135.1"/>
    <property type="molecule type" value="Genomic_DNA"/>
</dbReference>
<dbReference type="AlphaFoldDB" id="A0A090LF46"/>
<dbReference type="PANTHER" id="PTHR11208:SF42">
    <property type="entry name" value="QUAKING RELATED 54B, ISOFORM E"/>
    <property type="match status" value="1"/>
</dbReference>
<dbReference type="PANTHER" id="PTHR11208">
    <property type="entry name" value="RNA-BINDING PROTEIN RELATED"/>
    <property type="match status" value="1"/>
</dbReference>
<evidence type="ECO:0000313" key="6">
    <source>
        <dbReference type="WBParaSite" id="SRAE_2000080500.1"/>
    </source>
</evidence>
<dbReference type="InterPro" id="IPR036612">
    <property type="entry name" value="KH_dom_type_1_sf"/>
</dbReference>
<protein>
    <submittedName>
        <fullName evidence="4">Protein quaking</fullName>
    </submittedName>
</protein>
<dbReference type="WBParaSite" id="SRAE_2000080500.1">
    <property type="protein sequence ID" value="SRAE_2000080500.1"/>
    <property type="gene ID" value="WBGene00261005"/>
</dbReference>
<dbReference type="GO" id="GO:0003729">
    <property type="term" value="F:mRNA binding"/>
    <property type="evidence" value="ECO:0007669"/>
    <property type="project" value="TreeGrafter"/>
</dbReference>
<dbReference type="SUPFAM" id="SSF54791">
    <property type="entry name" value="Eukaryotic type KH-domain (KH-domain type I)"/>
    <property type="match status" value="1"/>
</dbReference>
<keyword evidence="5" id="KW-1185">Reference proteome</keyword>
<dbReference type="InterPro" id="IPR055256">
    <property type="entry name" value="KH_1_KHDC4/BBP-like"/>
</dbReference>
<name>A0A090LF46_STRRB</name>
<dbReference type="RefSeq" id="XP_024505335.1">
    <property type="nucleotide sequence ID" value="XM_024651681.1"/>
</dbReference>
<reference evidence="4 5" key="1">
    <citation type="submission" date="2014-09" db="EMBL/GenBank/DDBJ databases">
        <authorList>
            <person name="Martin A.A."/>
        </authorList>
    </citation>
    <scope>NUCLEOTIDE SEQUENCE</scope>
    <source>
        <strain evidence="5">ED321</strain>
        <strain evidence="4">ED321 Heterogonic</strain>
    </source>
</reference>
<dbReference type="SMART" id="SM00322">
    <property type="entry name" value="KH"/>
    <property type="match status" value="1"/>
</dbReference>
<proteinExistence type="predicted"/>
<evidence type="ECO:0000313" key="5">
    <source>
        <dbReference type="Proteomes" id="UP000035682"/>
    </source>
</evidence>
<keyword evidence="1 2" id="KW-0694">RNA-binding</keyword>
<dbReference type="GO" id="GO:0005634">
    <property type="term" value="C:nucleus"/>
    <property type="evidence" value="ECO:0007669"/>
    <property type="project" value="TreeGrafter"/>
</dbReference>